<proteinExistence type="predicted"/>
<dbReference type="Pfam" id="PF07176">
    <property type="entry name" value="DUF1400"/>
    <property type="match status" value="1"/>
</dbReference>
<keyword evidence="1" id="KW-0732">Signal</keyword>
<accession>A0A2W4WHR8</accession>
<evidence type="ECO:0000256" key="1">
    <source>
        <dbReference type="SAM" id="SignalP"/>
    </source>
</evidence>
<evidence type="ECO:0000313" key="4">
    <source>
        <dbReference type="Proteomes" id="UP000249081"/>
    </source>
</evidence>
<gene>
    <name evidence="3" type="ORF">DCF17_03800</name>
</gene>
<dbReference type="Proteomes" id="UP000249081">
    <property type="component" value="Unassembled WGS sequence"/>
</dbReference>
<comment type="caution">
    <text evidence="3">The sequence shown here is derived from an EMBL/GenBank/DDBJ whole genome shotgun (WGS) entry which is preliminary data.</text>
</comment>
<protein>
    <recommendedName>
        <fullName evidence="2">DUF1400 domain-containing protein</fullName>
    </recommendedName>
</protein>
<dbReference type="AlphaFoldDB" id="A0A2W4WHR8"/>
<evidence type="ECO:0000259" key="2">
    <source>
        <dbReference type="Pfam" id="PF07176"/>
    </source>
</evidence>
<reference evidence="3 4" key="2">
    <citation type="submission" date="2018-06" db="EMBL/GenBank/DDBJ databases">
        <title>Metagenomic assembly of (sub)arctic Cyanobacteria and their associated microbiome from non-axenic cultures.</title>
        <authorList>
            <person name="Baurain D."/>
        </authorList>
    </citation>
    <scope>NUCLEOTIDE SEQUENCE [LARGE SCALE GENOMIC DNA]</scope>
    <source>
        <strain evidence="3">ULC041bin1</strain>
    </source>
</reference>
<dbReference type="EMBL" id="QBMN01000016">
    <property type="protein sequence ID" value="PZO44663.1"/>
    <property type="molecule type" value="Genomic_DNA"/>
</dbReference>
<feature type="chain" id="PRO_5015956625" description="DUF1400 domain-containing protein" evidence="1">
    <location>
        <begin position="27"/>
        <end position="173"/>
    </location>
</feature>
<feature type="signal peptide" evidence="1">
    <location>
        <begin position="1"/>
        <end position="26"/>
    </location>
</feature>
<feature type="domain" description="DUF1400" evidence="2">
    <location>
        <begin position="26"/>
        <end position="150"/>
    </location>
</feature>
<name>A0A2W4WHR8_9CYAN</name>
<sequence>MKQRIFAAVALTCLGLSALALSPAHAAERVRLNYRGFSRTVPVPLLVLLAETGESSGVLGGLLNQAGQDGGELRSLLTRPLSADPVVLDLAINSLPGDWVLDYLGQSIHTGTGEADRQALRSALVLSASDDKQITLLEVLQNYPTEEVVLEGDNIQAAYSRLSSFLQPLSIFL</sequence>
<organism evidence="3 4">
    <name type="scientific">Shackletoniella antarctica</name>
    <dbReference type="NCBI Taxonomy" id="268115"/>
    <lineage>
        <taxon>Bacteria</taxon>
        <taxon>Bacillati</taxon>
        <taxon>Cyanobacteriota</taxon>
        <taxon>Cyanophyceae</taxon>
        <taxon>Oculatellales</taxon>
        <taxon>Oculatellaceae</taxon>
        <taxon>Shackletoniella</taxon>
    </lineage>
</organism>
<dbReference type="InterPro" id="IPR010802">
    <property type="entry name" value="DUF1400"/>
</dbReference>
<evidence type="ECO:0000313" key="3">
    <source>
        <dbReference type="EMBL" id="PZO44663.1"/>
    </source>
</evidence>
<reference evidence="4" key="1">
    <citation type="submission" date="2018-04" db="EMBL/GenBank/DDBJ databases">
        <authorList>
            <person name="Cornet L."/>
        </authorList>
    </citation>
    <scope>NUCLEOTIDE SEQUENCE [LARGE SCALE GENOMIC DNA]</scope>
</reference>